<name>A0A2D4FYG4_MICCO</name>
<reference evidence="1" key="1">
    <citation type="submission" date="2017-07" db="EMBL/GenBank/DDBJ databases">
        <authorList>
            <person name="Mikheyev A."/>
            <person name="Grau M."/>
        </authorList>
    </citation>
    <scope>NUCLEOTIDE SEQUENCE</scope>
    <source>
        <tissue evidence="1">Venom_gland</tissue>
    </source>
</reference>
<protein>
    <submittedName>
        <fullName evidence="1">Uncharacterized protein</fullName>
    </submittedName>
</protein>
<dbReference type="AlphaFoldDB" id="A0A2D4FYG4"/>
<dbReference type="EMBL" id="IACJ01093879">
    <property type="protein sequence ID" value="LAA52538.1"/>
    <property type="molecule type" value="Transcribed_RNA"/>
</dbReference>
<proteinExistence type="predicted"/>
<evidence type="ECO:0000313" key="1">
    <source>
        <dbReference type="EMBL" id="LAA52538.1"/>
    </source>
</evidence>
<dbReference type="EMBL" id="IACJ01093877">
    <property type="protein sequence ID" value="LAA52530.1"/>
    <property type="molecule type" value="Transcribed_RNA"/>
</dbReference>
<organism evidence="1">
    <name type="scientific">Micrurus corallinus</name>
    <name type="common">Brazilian coral snake</name>
    <dbReference type="NCBI Taxonomy" id="54390"/>
    <lineage>
        <taxon>Eukaryota</taxon>
        <taxon>Metazoa</taxon>
        <taxon>Chordata</taxon>
        <taxon>Craniata</taxon>
        <taxon>Vertebrata</taxon>
        <taxon>Euteleostomi</taxon>
        <taxon>Lepidosauria</taxon>
        <taxon>Squamata</taxon>
        <taxon>Bifurcata</taxon>
        <taxon>Unidentata</taxon>
        <taxon>Episquamata</taxon>
        <taxon>Toxicofera</taxon>
        <taxon>Serpentes</taxon>
        <taxon>Colubroidea</taxon>
        <taxon>Elapidae</taxon>
        <taxon>Elapinae</taxon>
        <taxon>Micrurus</taxon>
    </lineage>
</organism>
<sequence length="105" mass="12057">MLFQRTRKLLYPNYFHLIICLDCSLKRKNINIYNPKPTDLKHTAAKNGVLSEQKMEINPFLECSIAKVLHSLVKLFLSVFSLLFRAKYKSLSESFHSQCCTSGSG</sequence>
<reference evidence="1" key="2">
    <citation type="submission" date="2017-11" db="EMBL/GenBank/DDBJ databases">
        <title>Coralsnake Venomics: Analyses of Venom Gland Transcriptomes and Proteomes of Six Brazilian Taxa.</title>
        <authorList>
            <person name="Aird S.D."/>
            <person name="Jorge da Silva N."/>
            <person name="Qiu L."/>
            <person name="Villar-Briones A."/>
            <person name="Aparecida-Saddi V."/>
            <person name="Campos-Telles M.P."/>
            <person name="Grau M."/>
            <person name="Mikheyev A.S."/>
        </authorList>
    </citation>
    <scope>NUCLEOTIDE SEQUENCE</scope>
    <source>
        <tissue evidence="1">Venom_gland</tissue>
    </source>
</reference>
<accession>A0A2D4FYG4</accession>